<accession>A0ABR9G884</accession>
<dbReference type="RefSeq" id="WP_192555128.1">
    <property type="nucleotide sequence ID" value="NZ_JACZZA010000003.1"/>
</dbReference>
<evidence type="ECO:0000313" key="8">
    <source>
        <dbReference type="EMBL" id="MBE1160274.1"/>
    </source>
</evidence>
<evidence type="ECO:0000256" key="2">
    <source>
        <dbReference type="ARBA" id="ARBA00022475"/>
    </source>
</evidence>
<organism evidence="8 9">
    <name type="scientific">Dyella acidiphila</name>
    <dbReference type="NCBI Taxonomy" id="2775866"/>
    <lineage>
        <taxon>Bacteria</taxon>
        <taxon>Pseudomonadati</taxon>
        <taxon>Pseudomonadota</taxon>
        <taxon>Gammaproteobacteria</taxon>
        <taxon>Lysobacterales</taxon>
        <taxon>Rhodanobacteraceae</taxon>
        <taxon>Dyella</taxon>
    </lineage>
</organism>
<evidence type="ECO:0000256" key="7">
    <source>
        <dbReference type="SAM" id="Phobius"/>
    </source>
</evidence>
<evidence type="ECO:0000256" key="1">
    <source>
        <dbReference type="ARBA" id="ARBA00004533"/>
    </source>
</evidence>
<dbReference type="InterPro" id="IPR004960">
    <property type="entry name" value="LipA_acyltrans"/>
</dbReference>
<sequence>MKFAPLLIKHHPHLARHVLPLIAARKLHTSNEHAHYLQDAESALRQAGHYSRKTLRDISLVRARFMADQMFLAHADPHDIGKLAPTICEHDINYAAVRRYVQDGRPLLFGCSYFGFMFFALLAMKGWVKELLVVAAGDPRPGLRLFEKISLACGFPIQVVGSAESTVALRIFRQLGRGGTVATMLDCYYGADTDLYTDFLGKPAASPGALYRLGQRAGAIVVPTASIYRDGSQVLDIGEALDLRSLSGEQASQRVNDYFSQLVRSYPGQWMGWSNLWARWNMAHRP</sequence>
<dbReference type="Proteomes" id="UP000651010">
    <property type="component" value="Unassembled WGS sequence"/>
</dbReference>
<dbReference type="Pfam" id="PF03279">
    <property type="entry name" value="Lip_A_acyltrans"/>
    <property type="match status" value="1"/>
</dbReference>
<keyword evidence="2" id="KW-1003">Cell membrane</keyword>
<evidence type="ECO:0000256" key="6">
    <source>
        <dbReference type="ARBA" id="ARBA00023315"/>
    </source>
</evidence>
<comment type="subcellular location">
    <subcellularLocation>
        <location evidence="1">Cell inner membrane</location>
    </subcellularLocation>
</comment>
<keyword evidence="7" id="KW-1133">Transmembrane helix</keyword>
<keyword evidence="7" id="KW-0812">Transmembrane</keyword>
<keyword evidence="6" id="KW-0012">Acyltransferase</keyword>
<keyword evidence="3" id="KW-0997">Cell inner membrane</keyword>
<keyword evidence="5 7" id="KW-0472">Membrane</keyword>
<dbReference type="EMBL" id="JACZZA010000003">
    <property type="protein sequence ID" value="MBE1160274.1"/>
    <property type="molecule type" value="Genomic_DNA"/>
</dbReference>
<proteinExistence type="predicted"/>
<keyword evidence="9" id="KW-1185">Reference proteome</keyword>
<evidence type="ECO:0000256" key="3">
    <source>
        <dbReference type="ARBA" id="ARBA00022519"/>
    </source>
</evidence>
<protein>
    <submittedName>
        <fullName evidence="8">Uncharacterized protein</fullName>
    </submittedName>
</protein>
<name>A0ABR9G884_9GAMM</name>
<feature type="transmembrane region" description="Helical" evidence="7">
    <location>
        <begin position="107"/>
        <end position="128"/>
    </location>
</feature>
<gene>
    <name evidence="8" type="ORF">IGX34_07730</name>
</gene>
<comment type="caution">
    <text evidence="8">The sequence shown here is derived from an EMBL/GenBank/DDBJ whole genome shotgun (WGS) entry which is preliminary data.</text>
</comment>
<reference evidence="8 9" key="1">
    <citation type="submission" date="2020-09" db="EMBL/GenBank/DDBJ databases">
        <title>Dyella sp. 7MK23 isolated from forest soil.</title>
        <authorList>
            <person name="Fu J."/>
        </authorList>
    </citation>
    <scope>NUCLEOTIDE SEQUENCE [LARGE SCALE GENOMIC DNA]</scope>
    <source>
        <strain evidence="8 9">7MK23</strain>
    </source>
</reference>
<keyword evidence="4" id="KW-0808">Transferase</keyword>
<evidence type="ECO:0000313" key="9">
    <source>
        <dbReference type="Proteomes" id="UP000651010"/>
    </source>
</evidence>
<evidence type="ECO:0000256" key="5">
    <source>
        <dbReference type="ARBA" id="ARBA00023136"/>
    </source>
</evidence>
<evidence type="ECO:0000256" key="4">
    <source>
        <dbReference type="ARBA" id="ARBA00022679"/>
    </source>
</evidence>